<feature type="active site" description="Proton donor" evidence="16">
    <location>
        <position position="220"/>
    </location>
</feature>
<dbReference type="SUPFAM" id="SSF56176">
    <property type="entry name" value="FAD-binding/transporter-associated domain-like"/>
    <property type="match status" value="1"/>
</dbReference>
<dbReference type="GO" id="GO:0005829">
    <property type="term" value="C:cytosol"/>
    <property type="evidence" value="ECO:0007669"/>
    <property type="project" value="TreeGrafter"/>
</dbReference>
<evidence type="ECO:0000313" key="19">
    <source>
        <dbReference type="Proteomes" id="UP000727857"/>
    </source>
</evidence>
<comment type="subcellular location">
    <subcellularLocation>
        <location evidence="3 16">Cytoplasm</location>
    </subcellularLocation>
</comment>
<evidence type="ECO:0000256" key="12">
    <source>
        <dbReference type="ARBA" id="ARBA00023002"/>
    </source>
</evidence>
<dbReference type="InterPro" id="IPR011601">
    <property type="entry name" value="MurB_C"/>
</dbReference>
<dbReference type="GO" id="GO:0008360">
    <property type="term" value="P:regulation of cell shape"/>
    <property type="evidence" value="ECO:0007669"/>
    <property type="project" value="UniProtKB-KW"/>
</dbReference>
<feature type="active site" evidence="16">
    <location>
        <position position="173"/>
    </location>
</feature>
<dbReference type="GO" id="GO:0008762">
    <property type="term" value="F:UDP-N-acetylmuramate dehydrogenase activity"/>
    <property type="evidence" value="ECO:0007669"/>
    <property type="project" value="UniProtKB-UniRule"/>
</dbReference>
<comment type="catalytic activity">
    <reaction evidence="15 16">
        <text>UDP-N-acetyl-alpha-D-muramate + NADP(+) = UDP-N-acetyl-3-O-(1-carboxyvinyl)-alpha-D-glucosamine + NADPH + H(+)</text>
        <dbReference type="Rhea" id="RHEA:12248"/>
        <dbReference type="ChEBI" id="CHEBI:15378"/>
        <dbReference type="ChEBI" id="CHEBI:57783"/>
        <dbReference type="ChEBI" id="CHEBI:58349"/>
        <dbReference type="ChEBI" id="CHEBI:68483"/>
        <dbReference type="ChEBI" id="CHEBI:70757"/>
        <dbReference type="EC" id="1.3.1.98"/>
    </reaction>
</comment>
<keyword evidence="13 16" id="KW-0131">Cell cycle</keyword>
<dbReference type="NCBIfam" id="TIGR00179">
    <property type="entry name" value="murB"/>
    <property type="match status" value="1"/>
</dbReference>
<evidence type="ECO:0000313" key="18">
    <source>
        <dbReference type="EMBL" id="MBO8424696.1"/>
    </source>
</evidence>
<dbReference type="GO" id="GO:0051301">
    <property type="term" value="P:cell division"/>
    <property type="evidence" value="ECO:0007669"/>
    <property type="project" value="UniProtKB-KW"/>
</dbReference>
<dbReference type="InterPro" id="IPR036318">
    <property type="entry name" value="FAD-bd_PCMH-like_sf"/>
</dbReference>
<dbReference type="InterPro" id="IPR003170">
    <property type="entry name" value="MurB"/>
</dbReference>
<dbReference type="InterPro" id="IPR006094">
    <property type="entry name" value="Oxid_FAD_bind_N"/>
</dbReference>
<dbReference type="EMBL" id="JADINF010000171">
    <property type="protein sequence ID" value="MBO8424696.1"/>
    <property type="molecule type" value="Genomic_DNA"/>
</dbReference>
<dbReference type="GO" id="GO:0071555">
    <property type="term" value="P:cell wall organization"/>
    <property type="evidence" value="ECO:0007669"/>
    <property type="project" value="UniProtKB-KW"/>
</dbReference>
<keyword evidence="6 16" id="KW-0132">Cell division</keyword>
<dbReference type="GO" id="GO:0071949">
    <property type="term" value="F:FAD binding"/>
    <property type="evidence" value="ECO:0007669"/>
    <property type="project" value="InterPro"/>
</dbReference>
<protein>
    <recommendedName>
        <fullName evidence="16">UDP-N-acetylenolpyruvoylglucosamine reductase</fullName>
        <ecNumber evidence="16">1.3.1.98</ecNumber>
    </recommendedName>
    <alternativeName>
        <fullName evidence="16">UDP-N-acetylmuramate dehydrogenase</fullName>
    </alternativeName>
</protein>
<dbReference type="PROSITE" id="PS51387">
    <property type="entry name" value="FAD_PCMH"/>
    <property type="match status" value="1"/>
</dbReference>
<comment type="similarity">
    <text evidence="16">Belongs to the MurB family.</text>
</comment>
<evidence type="ECO:0000256" key="16">
    <source>
        <dbReference type="HAMAP-Rule" id="MF_00037"/>
    </source>
</evidence>
<evidence type="ECO:0000256" key="6">
    <source>
        <dbReference type="ARBA" id="ARBA00022618"/>
    </source>
</evidence>
<dbReference type="Pfam" id="PF02873">
    <property type="entry name" value="MurB_C"/>
    <property type="match status" value="1"/>
</dbReference>
<dbReference type="Proteomes" id="UP000727857">
    <property type="component" value="Unassembled WGS sequence"/>
</dbReference>
<evidence type="ECO:0000256" key="14">
    <source>
        <dbReference type="ARBA" id="ARBA00023316"/>
    </source>
</evidence>
<dbReference type="Gene3D" id="3.30.465.10">
    <property type="match status" value="1"/>
</dbReference>
<keyword evidence="8 16" id="KW-0274">FAD</keyword>
<dbReference type="InterPro" id="IPR036635">
    <property type="entry name" value="MurB_C_sf"/>
</dbReference>
<keyword evidence="12 16" id="KW-0560">Oxidoreductase</keyword>
<reference evidence="18" key="2">
    <citation type="journal article" date="2021" name="PeerJ">
        <title>Extensive microbial diversity within the chicken gut microbiome revealed by metagenomics and culture.</title>
        <authorList>
            <person name="Gilroy R."/>
            <person name="Ravi A."/>
            <person name="Getino M."/>
            <person name="Pursley I."/>
            <person name="Horton D.L."/>
            <person name="Alikhan N.F."/>
            <person name="Baker D."/>
            <person name="Gharbi K."/>
            <person name="Hall N."/>
            <person name="Watson M."/>
            <person name="Adriaenssens E.M."/>
            <person name="Foster-Nyarko E."/>
            <person name="Jarju S."/>
            <person name="Secka A."/>
            <person name="Antonio M."/>
            <person name="Oren A."/>
            <person name="Chaudhuri R.R."/>
            <person name="La Ragione R."/>
            <person name="Hildebrand F."/>
            <person name="Pallen M.J."/>
        </authorList>
    </citation>
    <scope>NUCLEOTIDE SEQUENCE</scope>
    <source>
        <strain evidence="18">517</strain>
    </source>
</reference>
<dbReference type="Pfam" id="PF01565">
    <property type="entry name" value="FAD_binding_4"/>
    <property type="match status" value="1"/>
</dbReference>
<evidence type="ECO:0000256" key="1">
    <source>
        <dbReference type="ARBA" id="ARBA00001974"/>
    </source>
</evidence>
<evidence type="ECO:0000256" key="7">
    <source>
        <dbReference type="ARBA" id="ARBA00022630"/>
    </source>
</evidence>
<dbReference type="PANTHER" id="PTHR21071">
    <property type="entry name" value="UDP-N-ACETYLENOLPYRUVOYLGLUCOSAMINE REDUCTASE"/>
    <property type="match status" value="1"/>
</dbReference>
<dbReference type="InterPro" id="IPR016167">
    <property type="entry name" value="FAD-bd_PCMH_sub1"/>
</dbReference>
<evidence type="ECO:0000256" key="15">
    <source>
        <dbReference type="ARBA" id="ARBA00048914"/>
    </source>
</evidence>
<evidence type="ECO:0000256" key="8">
    <source>
        <dbReference type="ARBA" id="ARBA00022827"/>
    </source>
</evidence>
<dbReference type="SUPFAM" id="SSF56194">
    <property type="entry name" value="Uridine diphospho-N-Acetylenolpyruvylglucosamine reductase, MurB, C-terminal domain"/>
    <property type="match status" value="1"/>
</dbReference>
<keyword evidence="10 16" id="KW-0133">Cell shape</keyword>
<keyword evidence="11 16" id="KW-0573">Peptidoglycan synthesis</keyword>
<keyword evidence="9 16" id="KW-0521">NADP</keyword>
<dbReference type="InterPro" id="IPR016169">
    <property type="entry name" value="FAD-bd_PCMH_sub2"/>
</dbReference>
<comment type="function">
    <text evidence="2 16">Cell wall formation.</text>
</comment>
<evidence type="ECO:0000256" key="3">
    <source>
        <dbReference type="ARBA" id="ARBA00004496"/>
    </source>
</evidence>
<keyword evidence="7 16" id="KW-0285">Flavoprotein</keyword>
<dbReference type="InterPro" id="IPR016166">
    <property type="entry name" value="FAD-bd_PCMH"/>
</dbReference>
<evidence type="ECO:0000256" key="2">
    <source>
        <dbReference type="ARBA" id="ARBA00003921"/>
    </source>
</evidence>
<name>A0A940DHC3_9FIRM</name>
<comment type="cofactor">
    <cofactor evidence="1 16">
        <name>FAD</name>
        <dbReference type="ChEBI" id="CHEBI:57692"/>
    </cofactor>
</comment>
<proteinExistence type="inferred from homology"/>
<accession>A0A940DHC3</accession>
<dbReference type="GO" id="GO:0009252">
    <property type="term" value="P:peptidoglycan biosynthetic process"/>
    <property type="evidence" value="ECO:0007669"/>
    <property type="project" value="UniProtKB-UniRule"/>
</dbReference>
<feature type="active site" evidence="16">
    <location>
        <position position="291"/>
    </location>
</feature>
<comment type="pathway">
    <text evidence="4 16">Cell wall biogenesis; peptidoglycan biosynthesis.</text>
</comment>
<evidence type="ECO:0000256" key="10">
    <source>
        <dbReference type="ARBA" id="ARBA00022960"/>
    </source>
</evidence>
<reference evidence="18" key="1">
    <citation type="submission" date="2020-10" db="EMBL/GenBank/DDBJ databases">
        <authorList>
            <person name="Gilroy R."/>
        </authorList>
    </citation>
    <scope>NUCLEOTIDE SEQUENCE</scope>
    <source>
        <strain evidence="18">517</strain>
    </source>
</reference>
<dbReference type="PANTHER" id="PTHR21071:SF4">
    <property type="entry name" value="UDP-N-ACETYLENOLPYRUVOYLGLUCOSAMINE REDUCTASE"/>
    <property type="match status" value="1"/>
</dbReference>
<gene>
    <name evidence="16 18" type="primary">murB</name>
    <name evidence="18" type="ORF">IAB16_06725</name>
</gene>
<dbReference type="EC" id="1.3.1.98" evidence="16"/>
<sequence length="298" mass="31259">MKDVIKMLTSGNIPFKTDMPATLVSSYRGGGTTAVIAYPESSAALAECVRVAAENGVPYMPLGNGTNILVKDGGFNGIMISLIGFRTVTRRGDSLVCGAGAGLAGIAARAAEYNLSGLEELSGIPGTAGGALKMNAGAFGRELSELVDSVTVYDAVSRKVIRLTRGEIPFSYRSSGNVFEKAFALETTLTLAEGVAVKEKSDFYRDKRRSKQPCAPSLGSVFLKTADGMSAGYYIEKSGLKGARVGGAEISEKHANFIVNRGGGTAKDYCSLMSLAHTVVESKYGITLEPEIVIVGKE</sequence>
<dbReference type="Gene3D" id="3.90.78.10">
    <property type="entry name" value="UDP-N-acetylenolpyruvoylglucosamine reductase, C-terminal domain"/>
    <property type="match status" value="1"/>
</dbReference>
<evidence type="ECO:0000256" key="9">
    <source>
        <dbReference type="ARBA" id="ARBA00022857"/>
    </source>
</evidence>
<dbReference type="AlphaFoldDB" id="A0A940DHC3"/>
<evidence type="ECO:0000256" key="4">
    <source>
        <dbReference type="ARBA" id="ARBA00004752"/>
    </source>
</evidence>
<evidence type="ECO:0000259" key="17">
    <source>
        <dbReference type="PROSITE" id="PS51387"/>
    </source>
</evidence>
<comment type="caution">
    <text evidence="18">The sequence shown here is derived from an EMBL/GenBank/DDBJ whole genome shotgun (WGS) entry which is preliminary data.</text>
</comment>
<evidence type="ECO:0000256" key="11">
    <source>
        <dbReference type="ARBA" id="ARBA00022984"/>
    </source>
</evidence>
<evidence type="ECO:0000256" key="13">
    <source>
        <dbReference type="ARBA" id="ARBA00023306"/>
    </source>
</evidence>
<dbReference type="HAMAP" id="MF_00037">
    <property type="entry name" value="MurB"/>
    <property type="match status" value="1"/>
</dbReference>
<dbReference type="Gene3D" id="3.30.43.10">
    <property type="entry name" value="Uridine Diphospho-n-acetylenolpyruvylglucosamine Reductase, domain 2"/>
    <property type="match status" value="1"/>
</dbReference>
<keyword evidence="14 16" id="KW-0961">Cell wall biogenesis/degradation</keyword>
<feature type="domain" description="FAD-binding PCMH-type" evidence="17">
    <location>
        <begin position="28"/>
        <end position="194"/>
    </location>
</feature>
<keyword evidence="5 16" id="KW-0963">Cytoplasm</keyword>
<evidence type="ECO:0000256" key="5">
    <source>
        <dbReference type="ARBA" id="ARBA00022490"/>
    </source>
</evidence>
<organism evidence="18 19">
    <name type="scientific">Candidatus Stercoripulliclostridium pullicola</name>
    <dbReference type="NCBI Taxonomy" id="2840953"/>
    <lineage>
        <taxon>Bacteria</taxon>
        <taxon>Bacillati</taxon>
        <taxon>Bacillota</taxon>
        <taxon>Clostridia</taxon>
        <taxon>Eubacteriales</taxon>
        <taxon>Candidatus Stercoripulliclostridium</taxon>
    </lineage>
</organism>